<feature type="domain" description="HTH lacI-type" evidence="4">
    <location>
        <begin position="2"/>
        <end position="56"/>
    </location>
</feature>
<dbReference type="Gene3D" id="1.10.260.40">
    <property type="entry name" value="lambda repressor-like DNA-binding domains"/>
    <property type="match status" value="1"/>
</dbReference>
<dbReference type="InterPro" id="IPR028082">
    <property type="entry name" value="Peripla_BP_I"/>
</dbReference>
<dbReference type="GO" id="GO:0003700">
    <property type="term" value="F:DNA-binding transcription factor activity"/>
    <property type="evidence" value="ECO:0007669"/>
    <property type="project" value="TreeGrafter"/>
</dbReference>
<keyword evidence="6" id="KW-1185">Reference proteome</keyword>
<keyword evidence="2" id="KW-0238">DNA-binding</keyword>
<dbReference type="RefSeq" id="WP_134116861.1">
    <property type="nucleotide sequence ID" value="NZ_SOEG01000014.1"/>
</dbReference>
<evidence type="ECO:0000256" key="1">
    <source>
        <dbReference type="ARBA" id="ARBA00023015"/>
    </source>
</evidence>
<organism evidence="5 6">
    <name type="scientific">Orenia marismortui</name>
    <dbReference type="NCBI Taxonomy" id="46469"/>
    <lineage>
        <taxon>Bacteria</taxon>
        <taxon>Bacillati</taxon>
        <taxon>Bacillota</taxon>
        <taxon>Clostridia</taxon>
        <taxon>Halanaerobiales</taxon>
        <taxon>Halobacteroidaceae</taxon>
        <taxon>Orenia</taxon>
    </lineage>
</organism>
<dbReference type="SMART" id="SM00354">
    <property type="entry name" value="HTH_LACI"/>
    <property type="match status" value="1"/>
</dbReference>
<dbReference type="InterPro" id="IPR010982">
    <property type="entry name" value="Lambda_DNA-bd_dom_sf"/>
</dbReference>
<dbReference type="PROSITE" id="PS00356">
    <property type="entry name" value="HTH_LACI_1"/>
    <property type="match status" value="1"/>
</dbReference>
<reference evidence="5 6" key="1">
    <citation type="submission" date="2019-03" db="EMBL/GenBank/DDBJ databases">
        <title>Subsurface microbial communities from deep shales in Ohio and West Virginia, USA.</title>
        <authorList>
            <person name="Wrighton K."/>
        </authorList>
    </citation>
    <scope>NUCLEOTIDE SEQUENCE [LARGE SCALE GENOMIC DNA]</scope>
    <source>
        <strain evidence="5 6">MSL 6dP</strain>
    </source>
</reference>
<name>A0A4R8GY60_9FIRM</name>
<dbReference type="PANTHER" id="PTHR30146:SF109">
    <property type="entry name" value="HTH-TYPE TRANSCRIPTIONAL REGULATOR GALS"/>
    <property type="match status" value="1"/>
</dbReference>
<dbReference type="EMBL" id="SOEG01000014">
    <property type="protein sequence ID" value="TDX51291.1"/>
    <property type="molecule type" value="Genomic_DNA"/>
</dbReference>
<accession>A0A4R8GY60</accession>
<gene>
    <name evidence="5" type="ORF">C7959_11439</name>
</gene>
<dbReference type="SUPFAM" id="SSF47413">
    <property type="entry name" value="lambda repressor-like DNA-binding domains"/>
    <property type="match status" value="1"/>
</dbReference>
<keyword evidence="1" id="KW-0805">Transcription regulation</keyword>
<dbReference type="PRINTS" id="PR00036">
    <property type="entry name" value="HTHLACI"/>
</dbReference>
<protein>
    <submittedName>
        <fullName evidence="5">LacI family transcriptional regulator</fullName>
    </submittedName>
</protein>
<dbReference type="Gene3D" id="3.40.50.2300">
    <property type="match status" value="2"/>
</dbReference>
<dbReference type="GO" id="GO:0000976">
    <property type="term" value="F:transcription cis-regulatory region binding"/>
    <property type="evidence" value="ECO:0007669"/>
    <property type="project" value="TreeGrafter"/>
</dbReference>
<dbReference type="SUPFAM" id="SSF53822">
    <property type="entry name" value="Periplasmic binding protein-like I"/>
    <property type="match status" value="1"/>
</dbReference>
<evidence type="ECO:0000256" key="3">
    <source>
        <dbReference type="ARBA" id="ARBA00023163"/>
    </source>
</evidence>
<dbReference type="InterPro" id="IPR000843">
    <property type="entry name" value="HTH_LacI"/>
</dbReference>
<evidence type="ECO:0000259" key="4">
    <source>
        <dbReference type="PROSITE" id="PS50932"/>
    </source>
</evidence>
<dbReference type="CDD" id="cd06294">
    <property type="entry name" value="PBP1_MalR-like"/>
    <property type="match status" value="1"/>
</dbReference>
<dbReference type="AlphaFoldDB" id="A0A4R8GY60"/>
<dbReference type="InterPro" id="IPR046335">
    <property type="entry name" value="LacI/GalR-like_sensor"/>
</dbReference>
<dbReference type="Pfam" id="PF13377">
    <property type="entry name" value="Peripla_BP_3"/>
    <property type="match status" value="1"/>
</dbReference>
<comment type="caution">
    <text evidence="5">The sequence shown here is derived from an EMBL/GenBank/DDBJ whole genome shotgun (WGS) entry which is preliminary data.</text>
</comment>
<sequence length="338" mass="37756">MPTIKDVAKDAGVSPSTVSRVINDHPRISNATKKKVKKSMKKIGYHPNIIAQSLVKQKTNTIGLVMPYSAEEAFANPFYSEILRGIGAVAQEKGYSILLITCDGQEEVEASLRAVKSKLVDGILILRAKKDDILLKKLREAEVPFVIVGRPEDADKYYWVNNDNIKASKNLVQHLIDLGHKDIALITGGSEYIVSQDRLDGYKLALKENKIKYNPEYIIHIHGNEEIISKNTKKLLKKNPDLTAIFAVDDLMAYRSILAIKELGLKVPEDISVVGFNNNPLSQLITPSLTTVDINTYQLGEEATSILINVIENKISEYYHKVVEANIIIRNSCDKIKF</sequence>
<evidence type="ECO:0000313" key="5">
    <source>
        <dbReference type="EMBL" id="TDX51291.1"/>
    </source>
</evidence>
<proteinExistence type="predicted"/>
<dbReference type="PANTHER" id="PTHR30146">
    <property type="entry name" value="LACI-RELATED TRANSCRIPTIONAL REPRESSOR"/>
    <property type="match status" value="1"/>
</dbReference>
<dbReference type="CDD" id="cd01392">
    <property type="entry name" value="HTH_LacI"/>
    <property type="match status" value="1"/>
</dbReference>
<keyword evidence="3" id="KW-0804">Transcription</keyword>
<dbReference type="STRING" id="926561.GCA_000379025_01110"/>
<evidence type="ECO:0000256" key="2">
    <source>
        <dbReference type="ARBA" id="ARBA00023125"/>
    </source>
</evidence>
<dbReference type="Pfam" id="PF00356">
    <property type="entry name" value="LacI"/>
    <property type="match status" value="1"/>
</dbReference>
<dbReference type="PROSITE" id="PS50932">
    <property type="entry name" value="HTH_LACI_2"/>
    <property type="match status" value="1"/>
</dbReference>
<dbReference type="Proteomes" id="UP000295832">
    <property type="component" value="Unassembled WGS sequence"/>
</dbReference>
<evidence type="ECO:0000313" key="6">
    <source>
        <dbReference type="Proteomes" id="UP000295832"/>
    </source>
</evidence>